<dbReference type="InterPro" id="IPR036291">
    <property type="entry name" value="NAD(P)-bd_dom_sf"/>
</dbReference>
<gene>
    <name evidence="3" type="primary">LOC110978939</name>
</gene>
<keyword evidence="2" id="KW-1185">Reference proteome</keyword>
<reference evidence="3" key="1">
    <citation type="submission" date="2025-08" db="UniProtKB">
        <authorList>
            <consortium name="RefSeq"/>
        </authorList>
    </citation>
    <scope>IDENTIFICATION</scope>
</reference>
<feature type="domain" description="NAD(P)-binding" evidence="1">
    <location>
        <begin position="46"/>
        <end position="243"/>
    </location>
</feature>
<dbReference type="Pfam" id="PF13460">
    <property type="entry name" value="NAD_binding_10"/>
    <property type="match status" value="1"/>
</dbReference>
<dbReference type="CDD" id="cd05244">
    <property type="entry name" value="BVR-B_like_SDR_a"/>
    <property type="match status" value="1"/>
</dbReference>
<dbReference type="Proteomes" id="UP000694845">
    <property type="component" value="Unplaced"/>
</dbReference>
<evidence type="ECO:0000259" key="1">
    <source>
        <dbReference type="Pfam" id="PF13460"/>
    </source>
</evidence>
<name>A0A8B7Y9S2_ACAPL</name>
<dbReference type="OrthoDB" id="419598at2759"/>
<accession>A0A8B7Y9S2</accession>
<proteinExistence type="predicted"/>
<protein>
    <submittedName>
        <fullName evidence="3">Uncharacterized protein At2g34460, chloroplastic-like isoform X1</fullName>
    </submittedName>
</protein>
<dbReference type="Gene3D" id="3.40.50.720">
    <property type="entry name" value="NAD(P)-binding Rossmann-like Domain"/>
    <property type="match status" value="1"/>
</dbReference>
<evidence type="ECO:0000313" key="3">
    <source>
        <dbReference type="RefSeq" id="XP_022089989.1"/>
    </source>
</evidence>
<evidence type="ECO:0000313" key="2">
    <source>
        <dbReference type="Proteomes" id="UP000694845"/>
    </source>
</evidence>
<dbReference type="KEGG" id="aplc:110978939"/>
<organism evidence="2 3">
    <name type="scientific">Acanthaster planci</name>
    <name type="common">Crown-of-thorns starfish</name>
    <dbReference type="NCBI Taxonomy" id="133434"/>
    <lineage>
        <taxon>Eukaryota</taxon>
        <taxon>Metazoa</taxon>
        <taxon>Echinodermata</taxon>
        <taxon>Eleutherozoa</taxon>
        <taxon>Asterozoa</taxon>
        <taxon>Asteroidea</taxon>
        <taxon>Valvatacea</taxon>
        <taxon>Valvatida</taxon>
        <taxon>Acanthasteridae</taxon>
        <taxon>Acanthaster</taxon>
    </lineage>
</organism>
<dbReference type="SUPFAM" id="SSF51735">
    <property type="entry name" value="NAD(P)-binding Rossmann-fold domains"/>
    <property type="match status" value="1"/>
</dbReference>
<dbReference type="PANTHER" id="PTHR15020:SF50">
    <property type="entry name" value="UPF0659 PROTEIN YMR090W"/>
    <property type="match status" value="1"/>
</dbReference>
<dbReference type="AlphaFoldDB" id="A0A8B7Y9S2"/>
<dbReference type="GO" id="GO:0003824">
    <property type="term" value="F:catalytic activity"/>
    <property type="evidence" value="ECO:0007669"/>
    <property type="project" value="UniProtKB-ARBA"/>
</dbReference>
<dbReference type="PANTHER" id="PTHR15020">
    <property type="entry name" value="FLAVIN REDUCTASE-RELATED"/>
    <property type="match status" value="1"/>
</dbReference>
<dbReference type="RefSeq" id="XP_022089989.1">
    <property type="nucleotide sequence ID" value="XM_022234297.1"/>
</dbReference>
<dbReference type="InterPro" id="IPR016040">
    <property type="entry name" value="NAD(P)-bd_dom"/>
</dbReference>
<sequence>MLIVFIFNINYFKSYASSSWFNDSLPLSSSTVVCLLYITMKFAILGATGKTGTQLVLQALDKGHEVVAVCRTPSKVTIQHESLQVVEGDVMSSESMIPIFNGCDAVFSCLGSDVGLRKQTTIYSDSMKAIIAAMHKAEVKRLICMTSWFTNYSKSDGGPFFTEWIMKPLARLFIGRILSNMAVMENYLISECQDINFTIVRPPGLQDTPVSGKDFMTEELQYVKHGGGQISRADVARFMLNALGTSDYDKKAIAIAIKP</sequence>
<dbReference type="GeneID" id="110978939"/>